<proteinExistence type="inferred from homology"/>
<protein>
    <recommendedName>
        <fullName evidence="5">Cytochrome P450</fullName>
    </recommendedName>
</protein>
<dbReference type="GO" id="GO:0016705">
    <property type="term" value="F:oxidoreductase activity, acting on paired donors, with incorporation or reduction of molecular oxygen"/>
    <property type="evidence" value="ECO:0007669"/>
    <property type="project" value="InterPro"/>
</dbReference>
<organism evidence="3 4">
    <name type="scientific">Elysia crispata</name>
    <name type="common">lettuce slug</name>
    <dbReference type="NCBI Taxonomy" id="231223"/>
    <lineage>
        <taxon>Eukaryota</taxon>
        <taxon>Metazoa</taxon>
        <taxon>Spiralia</taxon>
        <taxon>Lophotrochozoa</taxon>
        <taxon>Mollusca</taxon>
        <taxon>Gastropoda</taxon>
        <taxon>Heterobranchia</taxon>
        <taxon>Euthyneura</taxon>
        <taxon>Panpulmonata</taxon>
        <taxon>Sacoglossa</taxon>
        <taxon>Placobranchoidea</taxon>
        <taxon>Plakobranchidae</taxon>
        <taxon>Elysia</taxon>
    </lineage>
</organism>
<dbReference type="Proteomes" id="UP001283361">
    <property type="component" value="Unassembled WGS sequence"/>
</dbReference>
<reference evidence="3" key="1">
    <citation type="journal article" date="2023" name="G3 (Bethesda)">
        <title>A reference genome for the long-term kleptoplast-retaining sea slug Elysia crispata morphotype clarki.</title>
        <authorList>
            <person name="Eastman K.E."/>
            <person name="Pendleton A.L."/>
            <person name="Shaikh M.A."/>
            <person name="Suttiyut T."/>
            <person name="Ogas R."/>
            <person name="Tomko P."/>
            <person name="Gavelis G."/>
            <person name="Widhalm J.R."/>
            <person name="Wisecaver J.H."/>
        </authorList>
    </citation>
    <scope>NUCLEOTIDE SEQUENCE</scope>
    <source>
        <strain evidence="3">ECLA1</strain>
    </source>
</reference>
<dbReference type="InterPro" id="IPR036396">
    <property type="entry name" value="Cyt_P450_sf"/>
</dbReference>
<dbReference type="PRINTS" id="PR00463">
    <property type="entry name" value="EP450I"/>
</dbReference>
<comment type="similarity">
    <text evidence="1">Belongs to the cytochrome P450 family.</text>
</comment>
<dbReference type="GO" id="GO:0016020">
    <property type="term" value="C:membrane"/>
    <property type="evidence" value="ECO:0007669"/>
    <property type="project" value="TreeGrafter"/>
</dbReference>
<dbReference type="CDD" id="cd00302">
    <property type="entry name" value="cytochrome_P450"/>
    <property type="match status" value="1"/>
</dbReference>
<dbReference type="Pfam" id="PF00067">
    <property type="entry name" value="p450"/>
    <property type="match status" value="1"/>
</dbReference>
<keyword evidence="2" id="KW-0349">Heme</keyword>
<gene>
    <name evidence="3" type="ORF">RRG08_061771</name>
</gene>
<dbReference type="PANTHER" id="PTHR24280:SF4">
    <property type="entry name" value="CYTOCHROME P450 20A1"/>
    <property type="match status" value="1"/>
</dbReference>
<feature type="binding site" description="axial binding residue" evidence="2">
    <location>
        <position position="290"/>
    </location>
    <ligand>
        <name>heme</name>
        <dbReference type="ChEBI" id="CHEBI:30413"/>
    </ligand>
    <ligandPart>
        <name>Fe</name>
        <dbReference type="ChEBI" id="CHEBI:18248"/>
    </ligandPart>
</feature>
<keyword evidence="4" id="KW-1185">Reference proteome</keyword>
<evidence type="ECO:0000256" key="1">
    <source>
        <dbReference type="ARBA" id="ARBA00010617"/>
    </source>
</evidence>
<dbReference type="AlphaFoldDB" id="A0AAE1A8H2"/>
<dbReference type="PANTHER" id="PTHR24280">
    <property type="entry name" value="CYTOCHROME P450 20A1"/>
    <property type="match status" value="1"/>
</dbReference>
<sequence length="342" mass="39386">MYDRAFAHNRLGSYFKTFQKSADVIVQQWSARGKDELFPICEETFKFVLRSSMCSMLGEYCENDEVVYNFRKAYLKANEELSKIPGDPAHCEDPKAMERFQEALTFMRKTVKCALEYHRTTTSHGNLAVDEIVEYASDEETVICDCITYLFASFHNTGKMLSICLFYLAKHEDIQDKLYTEILKVLGNSQLVDESNLRSLKYMRQVIDESIRCGAFGAFAARYQDVDITLGGYKILKNTPVVQALGIVMRDEKIWPMPMKFDPDRFNEENTKARSPFAFKPFGFSGKRACPGTKLVYRESSVLLATILRRFKIELHGDQQIEIEHGLATHSTEEIWAKLVKR</sequence>
<comment type="caution">
    <text evidence="3">The sequence shown here is derived from an EMBL/GenBank/DDBJ whole genome shotgun (WGS) entry which is preliminary data.</text>
</comment>
<comment type="cofactor">
    <cofactor evidence="2">
        <name>heme</name>
        <dbReference type="ChEBI" id="CHEBI:30413"/>
    </cofactor>
</comment>
<dbReference type="SUPFAM" id="SSF48264">
    <property type="entry name" value="Cytochrome P450"/>
    <property type="match status" value="1"/>
</dbReference>
<dbReference type="InterPro" id="IPR052666">
    <property type="entry name" value="CYP450_20A1-like"/>
</dbReference>
<evidence type="ECO:0000313" key="3">
    <source>
        <dbReference type="EMBL" id="KAK3782541.1"/>
    </source>
</evidence>
<keyword evidence="2" id="KW-0479">Metal-binding</keyword>
<evidence type="ECO:0000313" key="4">
    <source>
        <dbReference type="Proteomes" id="UP001283361"/>
    </source>
</evidence>
<dbReference type="InterPro" id="IPR001128">
    <property type="entry name" value="Cyt_P450"/>
</dbReference>
<dbReference type="GO" id="GO:0005506">
    <property type="term" value="F:iron ion binding"/>
    <property type="evidence" value="ECO:0007669"/>
    <property type="project" value="InterPro"/>
</dbReference>
<dbReference type="InterPro" id="IPR002401">
    <property type="entry name" value="Cyt_P450_E_grp-I"/>
</dbReference>
<evidence type="ECO:0000256" key="2">
    <source>
        <dbReference type="PIRSR" id="PIRSR602401-1"/>
    </source>
</evidence>
<dbReference type="EMBL" id="JAWDGP010002498">
    <property type="protein sequence ID" value="KAK3782541.1"/>
    <property type="molecule type" value="Genomic_DNA"/>
</dbReference>
<dbReference type="GO" id="GO:0020037">
    <property type="term" value="F:heme binding"/>
    <property type="evidence" value="ECO:0007669"/>
    <property type="project" value="InterPro"/>
</dbReference>
<evidence type="ECO:0008006" key="5">
    <source>
        <dbReference type="Google" id="ProtNLM"/>
    </source>
</evidence>
<dbReference type="Gene3D" id="1.10.630.10">
    <property type="entry name" value="Cytochrome P450"/>
    <property type="match status" value="1"/>
</dbReference>
<accession>A0AAE1A8H2</accession>
<name>A0AAE1A8H2_9GAST</name>
<keyword evidence="2" id="KW-0408">Iron</keyword>
<dbReference type="GO" id="GO:0004497">
    <property type="term" value="F:monooxygenase activity"/>
    <property type="evidence" value="ECO:0007669"/>
    <property type="project" value="InterPro"/>
</dbReference>